<dbReference type="InterPro" id="IPR050762">
    <property type="entry name" value="HD-ZIP_Homeobox_LZ_Class_II"/>
</dbReference>
<feature type="region of interest" description="Disordered" evidence="10">
    <location>
        <begin position="23"/>
        <end position="69"/>
    </location>
</feature>
<dbReference type="PROSITE" id="PS00027">
    <property type="entry name" value="HOMEOBOX_1"/>
    <property type="match status" value="1"/>
</dbReference>
<feature type="domain" description="Homeobox" evidence="11">
    <location>
        <begin position="101"/>
        <end position="161"/>
    </location>
</feature>
<dbReference type="AlphaFoldDB" id="A0A9D4W1P6"/>
<evidence type="ECO:0000256" key="9">
    <source>
        <dbReference type="RuleBase" id="RU000682"/>
    </source>
</evidence>
<sequence>MDFDLDLGLALHDKYSYENFDSHKTRENKKKMESKNYLSLSLGPSKDDDEENTITQNSLTSPSIESSFSNSMNMMKKEIGDEFEVEIEKVPITRIGNVDEDGNSRKKLRLTKEQSEVLEENFREHSTLNQKQKQALAERLKLQARQVEVWFQNRRARTKVKQTESDFEVLKKCCQTLTEENKKLKIELQELKSIQTVAATPTFYMQIPAVTVTICPLCGNNKNGSKAR</sequence>
<dbReference type="InterPro" id="IPR001356">
    <property type="entry name" value="HD"/>
</dbReference>
<feature type="compositionally biased region" description="Basic and acidic residues" evidence="10">
    <location>
        <begin position="23"/>
        <end position="34"/>
    </location>
</feature>
<dbReference type="CDD" id="cd00086">
    <property type="entry name" value="homeodomain"/>
    <property type="match status" value="1"/>
</dbReference>
<name>A0A9D4W1P6_PEA</name>
<keyword evidence="6" id="KW-0804">Transcription</keyword>
<reference evidence="12 13" key="1">
    <citation type="journal article" date="2022" name="Nat. Genet.">
        <title>Improved pea reference genome and pan-genome highlight genomic features and evolutionary characteristics.</title>
        <authorList>
            <person name="Yang T."/>
            <person name="Liu R."/>
            <person name="Luo Y."/>
            <person name="Hu S."/>
            <person name="Wang D."/>
            <person name="Wang C."/>
            <person name="Pandey M.K."/>
            <person name="Ge S."/>
            <person name="Xu Q."/>
            <person name="Li N."/>
            <person name="Li G."/>
            <person name="Huang Y."/>
            <person name="Saxena R.K."/>
            <person name="Ji Y."/>
            <person name="Li M."/>
            <person name="Yan X."/>
            <person name="He Y."/>
            <person name="Liu Y."/>
            <person name="Wang X."/>
            <person name="Xiang C."/>
            <person name="Varshney R.K."/>
            <person name="Ding H."/>
            <person name="Gao S."/>
            <person name="Zong X."/>
        </authorList>
    </citation>
    <scope>NUCLEOTIDE SEQUENCE [LARGE SCALE GENOMIC DNA]</scope>
    <source>
        <strain evidence="12 13">cv. Zhongwan 6</strain>
    </source>
</reference>
<evidence type="ECO:0000256" key="3">
    <source>
        <dbReference type="ARBA" id="ARBA00023015"/>
    </source>
</evidence>
<dbReference type="InterPro" id="IPR009057">
    <property type="entry name" value="Homeodomain-like_sf"/>
</dbReference>
<dbReference type="Gene3D" id="1.10.10.60">
    <property type="entry name" value="Homeodomain-like"/>
    <property type="match status" value="1"/>
</dbReference>
<dbReference type="Proteomes" id="UP001058974">
    <property type="component" value="Chromosome 6"/>
</dbReference>
<organism evidence="12 13">
    <name type="scientific">Pisum sativum</name>
    <name type="common">Garden pea</name>
    <name type="synonym">Lathyrus oleraceus</name>
    <dbReference type="NCBI Taxonomy" id="3888"/>
    <lineage>
        <taxon>Eukaryota</taxon>
        <taxon>Viridiplantae</taxon>
        <taxon>Streptophyta</taxon>
        <taxon>Embryophyta</taxon>
        <taxon>Tracheophyta</taxon>
        <taxon>Spermatophyta</taxon>
        <taxon>Magnoliopsida</taxon>
        <taxon>eudicotyledons</taxon>
        <taxon>Gunneridae</taxon>
        <taxon>Pentapetalae</taxon>
        <taxon>rosids</taxon>
        <taxon>fabids</taxon>
        <taxon>Fabales</taxon>
        <taxon>Fabaceae</taxon>
        <taxon>Papilionoideae</taxon>
        <taxon>50 kb inversion clade</taxon>
        <taxon>NPAAA clade</taxon>
        <taxon>Hologalegina</taxon>
        <taxon>IRL clade</taxon>
        <taxon>Fabeae</taxon>
        <taxon>Lathyrus</taxon>
    </lineage>
</organism>
<evidence type="ECO:0000256" key="5">
    <source>
        <dbReference type="ARBA" id="ARBA00023155"/>
    </source>
</evidence>
<dbReference type="SUPFAM" id="SSF46689">
    <property type="entry name" value="Homeodomain-like"/>
    <property type="match status" value="1"/>
</dbReference>
<proteinExistence type="inferred from homology"/>
<dbReference type="Pfam" id="PF00046">
    <property type="entry name" value="Homeodomain"/>
    <property type="match status" value="1"/>
</dbReference>
<evidence type="ECO:0000313" key="12">
    <source>
        <dbReference type="EMBL" id="KAI5393423.1"/>
    </source>
</evidence>
<comment type="subcellular location">
    <subcellularLocation>
        <location evidence="1 8 9">Nucleus</location>
    </subcellularLocation>
</comment>
<dbReference type="InterPro" id="IPR003106">
    <property type="entry name" value="Leu_zip_homeo"/>
</dbReference>
<dbReference type="PANTHER" id="PTHR45714:SF62">
    <property type="entry name" value="HOMEOBOX ASSOCIATED LEUCINE ZIPPER PROTEIN"/>
    <property type="match status" value="1"/>
</dbReference>
<keyword evidence="13" id="KW-1185">Reference proteome</keyword>
<dbReference type="Gramene" id="Psat0s1648g0040.1">
    <property type="protein sequence ID" value="Psat0s1648g0040.1.cds"/>
    <property type="gene ID" value="Psat0s1648g0040"/>
</dbReference>
<dbReference type="Pfam" id="PF02183">
    <property type="entry name" value="HALZ"/>
    <property type="match status" value="1"/>
</dbReference>
<accession>A0A9D4W1P6</accession>
<dbReference type="GO" id="GO:0043565">
    <property type="term" value="F:sequence-specific DNA binding"/>
    <property type="evidence" value="ECO:0007669"/>
    <property type="project" value="InterPro"/>
</dbReference>
<dbReference type="SMART" id="SM00389">
    <property type="entry name" value="HOX"/>
    <property type="match status" value="1"/>
</dbReference>
<keyword evidence="7 8" id="KW-0539">Nucleus</keyword>
<evidence type="ECO:0000256" key="8">
    <source>
        <dbReference type="PROSITE-ProRule" id="PRU00108"/>
    </source>
</evidence>
<dbReference type="InterPro" id="IPR017970">
    <property type="entry name" value="Homeobox_CS"/>
</dbReference>
<evidence type="ECO:0000256" key="7">
    <source>
        <dbReference type="ARBA" id="ARBA00023242"/>
    </source>
</evidence>
<comment type="caution">
    <text evidence="12">The sequence shown here is derived from an EMBL/GenBank/DDBJ whole genome shotgun (WGS) entry which is preliminary data.</text>
</comment>
<evidence type="ECO:0000256" key="4">
    <source>
        <dbReference type="ARBA" id="ARBA00023125"/>
    </source>
</evidence>
<comment type="similarity">
    <text evidence="2">Belongs to the HD-ZIP homeobox family. Class II subfamily.</text>
</comment>
<dbReference type="SMART" id="SM00340">
    <property type="entry name" value="HALZ"/>
    <property type="match status" value="1"/>
</dbReference>
<dbReference type="PANTHER" id="PTHR45714">
    <property type="entry name" value="HOMEOBOX-LEUCINE ZIPPER PROTEIN HAT14"/>
    <property type="match status" value="1"/>
</dbReference>
<dbReference type="EMBL" id="JAMSHJ010000006">
    <property type="protein sequence ID" value="KAI5393423.1"/>
    <property type="molecule type" value="Genomic_DNA"/>
</dbReference>
<protein>
    <recommendedName>
        <fullName evidence="11">Homeobox domain-containing protein</fullName>
    </recommendedName>
</protein>
<evidence type="ECO:0000313" key="13">
    <source>
        <dbReference type="Proteomes" id="UP001058974"/>
    </source>
</evidence>
<dbReference type="GO" id="GO:0000981">
    <property type="term" value="F:DNA-binding transcription factor activity, RNA polymerase II-specific"/>
    <property type="evidence" value="ECO:0007669"/>
    <property type="project" value="InterPro"/>
</dbReference>
<dbReference type="Gramene" id="Psat06G0052300-T1">
    <property type="protein sequence ID" value="KAI5393423.1"/>
    <property type="gene ID" value="KIW84_060523"/>
</dbReference>
<evidence type="ECO:0000256" key="6">
    <source>
        <dbReference type="ARBA" id="ARBA00023163"/>
    </source>
</evidence>
<keyword evidence="5 8" id="KW-0371">Homeobox</keyword>
<dbReference type="GO" id="GO:0005634">
    <property type="term" value="C:nucleus"/>
    <property type="evidence" value="ECO:0007669"/>
    <property type="project" value="UniProtKB-SubCell"/>
</dbReference>
<evidence type="ECO:0000256" key="1">
    <source>
        <dbReference type="ARBA" id="ARBA00004123"/>
    </source>
</evidence>
<evidence type="ECO:0000256" key="10">
    <source>
        <dbReference type="SAM" id="MobiDB-lite"/>
    </source>
</evidence>
<dbReference type="PROSITE" id="PS50071">
    <property type="entry name" value="HOMEOBOX_2"/>
    <property type="match status" value="1"/>
</dbReference>
<gene>
    <name evidence="12" type="ORF">KIW84_060523</name>
</gene>
<keyword evidence="4 8" id="KW-0238">DNA-binding</keyword>
<dbReference type="OrthoDB" id="6159439at2759"/>
<evidence type="ECO:0000256" key="2">
    <source>
        <dbReference type="ARBA" id="ARBA00006074"/>
    </source>
</evidence>
<feature type="DNA-binding region" description="Homeobox" evidence="8">
    <location>
        <begin position="103"/>
        <end position="162"/>
    </location>
</feature>
<keyword evidence="3" id="KW-0805">Transcription regulation</keyword>
<evidence type="ECO:0000259" key="11">
    <source>
        <dbReference type="PROSITE" id="PS50071"/>
    </source>
</evidence>